<evidence type="ECO:0000313" key="12">
    <source>
        <dbReference type="EMBL" id="SQB63411.1"/>
    </source>
</evidence>
<comment type="subcellular location">
    <subcellularLocation>
        <location evidence="7">Cytoplasm</location>
    </subcellularLocation>
</comment>
<keyword evidence="5 7" id="KW-0030">Aminoacyl-tRNA synthetase</keyword>
<dbReference type="GO" id="GO:0006430">
    <property type="term" value="P:lysyl-tRNA aminoacylation"/>
    <property type="evidence" value="ECO:0007669"/>
    <property type="project" value="UniProtKB-UniRule"/>
</dbReference>
<dbReference type="NCBIfam" id="TIGR00499">
    <property type="entry name" value="lysS_bact"/>
    <property type="match status" value="1"/>
</dbReference>
<dbReference type="PRINTS" id="PR00982">
    <property type="entry name" value="TRNASYNTHLYS"/>
</dbReference>
<dbReference type="Pfam" id="PF01336">
    <property type="entry name" value="tRNA_anti-codon"/>
    <property type="match status" value="1"/>
</dbReference>
<dbReference type="GeneID" id="55564667"/>
<dbReference type="PANTHER" id="PTHR42918">
    <property type="entry name" value="LYSYL-TRNA SYNTHETASE"/>
    <property type="match status" value="1"/>
</dbReference>
<evidence type="ECO:0000256" key="8">
    <source>
        <dbReference type="RuleBase" id="RU000336"/>
    </source>
</evidence>
<evidence type="ECO:0000256" key="4">
    <source>
        <dbReference type="ARBA" id="ARBA00022840"/>
    </source>
</evidence>
<proteinExistence type="inferred from homology"/>
<dbReference type="GO" id="GO:0005829">
    <property type="term" value="C:cytosol"/>
    <property type="evidence" value="ECO:0007669"/>
    <property type="project" value="TreeGrafter"/>
</dbReference>
<dbReference type="InterPro" id="IPR006195">
    <property type="entry name" value="aa-tRNA-synth_II"/>
</dbReference>
<dbReference type="InterPro" id="IPR004364">
    <property type="entry name" value="Aa-tRNA-synt_II"/>
</dbReference>
<dbReference type="GO" id="GO:0004824">
    <property type="term" value="F:lysine-tRNA ligase activity"/>
    <property type="evidence" value="ECO:0007669"/>
    <property type="project" value="UniProtKB-UniRule"/>
</dbReference>
<reference evidence="12 13" key="1">
    <citation type="submission" date="2018-06" db="EMBL/GenBank/DDBJ databases">
        <authorList>
            <consortium name="Pathogen Informatics"/>
            <person name="Doyle S."/>
        </authorList>
    </citation>
    <scope>NUCLEOTIDE SEQUENCE [LARGE SCALE GENOMIC DNA]</scope>
    <source>
        <strain evidence="12 13">NCTC11820</strain>
    </source>
</reference>
<keyword evidence="4 7" id="KW-0067">ATP-binding</keyword>
<dbReference type="EMBL" id="UASJ01000001">
    <property type="protein sequence ID" value="SQB63411.1"/>
    <property type="molecule type" value="Genomic_DNA"/>
</dbReference>
<comment type="similarity">
    <text evidence="7">Belongs to the class-II aminoacyl-tRNA synthetase family.</text>
</comment>
<dbReference type="RefSeq" id="WP_013188801.1">
    <property type="nucleotide sequence ID" value="NZ_CP068112.1"/>
</dbReference>
<dbReference type="InterPro" id="IPR012340">
    <property type="entry name" value="NA-bd_OB-fold"/>
</dbReference>
<feature type="binding site" evidence="7">
    <location>
        <position position="440"/>
    </location>
    <ligand>
        <name>Mg(2+)</name>
        <dbReference type="ChEBI" id="CHEBI:18420"/>
        <label>2</label>
    </ligand>
</feature>
<dbReference type="EMBL" id="JABCUI010000001">
    <property type="protein sequence ID" value="NMW86419.1"/>
    <property type="molecule type" value="Genomic_DNA"/>
</dbReference>
<dbReference type="Gene3D" id="3.30.930.10">
    <property type="entry name" value="Bira Bifunctional Protein, Domain 2"/>
    <property type="match status" value="1"/>
</dbReference>
<evidence type="ECO:0000256" key="1">
    <source>
        <dbReference type="ARBA" id="ARBA00022598"/>
    </source>
</evidence>
<keyword evidence="7" id="KW-0648">Protein biosynthesis</keyword>
<dbReference type="AlphaFoldDB" id="A0A2X2YJX9"/>
<evidence type="ECO:0000259" key="10">
    <source>
        <dbReference type="PROSITE" id="PS50862"/>
    </source>
</evidence>
<name>A0A2X2YJX9_9ACTO</name>
<dbReference type="InterPro" id="IPR018149">
    <property type="entry name" value="Lys-tRNA-synth_II_C"/>
</dbReference>
<dbReference type="Proteomes" id="UP000553981">
    <property type="component" value="Unassembled WGS sequence"/>
</dbReference>
<dbReference type="SUPFAM" id="SSF50249">
    <property type="entry name" value="Nucleic acid-binding proteins"/>
    <property type="match status" value="1"/>
</dbReference>
<protein>
    <recommendedName>
        <fullName evidence="7">Lysine--tRNA ligase</fullName>
        <ecNumber evidence="7">6.1.1.6</ecNumber>
    </recommendedName>
    <alternativeName>
        <fullName evidence="7">Lysyl-tRNA synthetase</fullName>
        <shortName evidence="7">LysRS</shortName>
    </alternativeName>
</protein>
<dbReference type="HAMAP" id="MF_00252">
    <property type="entry name" value="Lys_tRNA_synth_class2"/>
    <property type="match status" value="1"/>
</dbReference>
<dbReference type="Proteomes" id="UP000250245">
    <property type="component" value="Unassembled WGS sequence"/>
</dbReference>
<keyword evidence="1 7" id="KW-0436">Ligase</keyword>
<evidence type="ECO:0000256" key="6">
    <source>
        <dbReference type="ARBA" id="ARBA00048573"/>
    </source>
</evidence>
<feature type="region of interest" description="Disordered" evidence="9">
    <location>
        <begin position="1"/>
        <end position="28"/>
    </location>
</feature>
<reference evidence="11 14" key="2">
    <citation type="submission" date="2020-04" db="EMBL/GenBank/DDBJ databases">
        <title>Antimicrobial susceptibility and clonality of vaginal-derived multi-drug resistant Mobiluncus isolates in China.</title>
        <authorList>
            <person name="Zhang X."/>
        </authorList>
    </citation>
    <scope>NUCLEOTIDE SEQUENCE [LARGE SCALE GENOMIC DNA]</scope>
    <source>
        <strain evidence="11 14">19</strain>
    </source>
</reference>
<dbReference type="GO" id="GO:0000049">
    <property type="term" value="F:tRNA binding"/>
    <property type="evidence" value="ECO:0007669"/>
    <property type="project" value="TreeGrafter"/>
</dbReference>
<dbReference type="InterPro" id="IPR044136">
    <property type="entry name" value="Lys-tRNA-ligase_II_N"/>
</dbReference>
<comment type="cofactor">
    <cofactor evidence="7 8">
        <name>Mg(2+)</name>
        <dbReference type="ChEBI" id="CHEBI:18420"/>
    </cofactor>
    <text evidence="7 8">Binds 3 Mg(2+) ions per subunit.</text>
</comment>
<dbReference type="PANTHER" id="PTHR42918:SF15">
    <property type="entry name" value="LYSINE--TRNA LIGASE, CHLOROPLASTIC_MITOCHONDRIAL"/>
    <property type="match status" value="1"/>
</dbReference>
<dbReference type="GO" id="GO:0005524">
    <property type="term" value="F:ATP binding"/>
    <property type="evidence" value="ECO:0007669"/>
    <property type="project" value="UniProtKB-UniRule"/>
</dbReference>
<keyword evidence="7" id="KW-0963">Cytoplasm</keyword>
<dbReference type="Gene3D" id="2.40.50.140">
    <property type="entry name" value="Nucleic acid-binding proteins"/>
    <property type="match status" value="1"/>
</dbReference>
<feature type="binding site" evidence="7">
    <location>
        <position position="440"/>
    </location>
    <ligand>
        <name>Mg(2+)</name>
        <dbReference type="ChEBI" id="CHEBI:18420"/>
        <label>1</label>
    </ligand>
</feature>
<evidence type="ECO:0000313" key="13">
    <source>
        <dbReference type="Proteomes" id="UP000250245"/>
    </source>
</evidence>
<comment type="subunit">
    <text evidence="7">Homodimer.</text>
</comment>
<dbReference type="NCBIfam" id="NF001756">
    <property type="entry name" value="PRK00484.1"/>
    <property type="match status" value="1"/>
</dbReference>
<dbReference type="InterPro" id="IPR004365">
    <property type="entry name" value="NA-bd_OB_tRNA"/>
</dbReference>
<evidence type="ECO:0000256" key="5">
    <source>
        <dbReference type="ARBA" id="ARBA00023146"/>
    </source>
</evidence>
<evidence type="ECO:0000256" key="3">
    <source>
        <dbReference type="ARBA" id="ARBA00022741"/>
    </source>
</evidence>
<dbReference type="Pfam" id="PF00152">
    <property type="entry name" value="tRNA-synt_2"/>
    <property type="match status" value="1"/>
</dbReference>
<keyword evidence="2 7" id="KW-0479">Metal-binding</keyword>
<evidence type="ECO:0000256" key="2">
    <source>
        <dbReference type="ARBA" id="ARBA00022723"/>
    </source>
</evidence>
<dbReference type="PROSITE" id="PS50862">
    <property type="entry name" value="AA_TRNA_LIGASE_II"/>
    <property type="match status" value="1"/>
</dbReference>
<evidence type="ECO:0000313" key="14">
    <source>
        <dbReference type="Proteomes" id="UP000553981"/>
    </source>
</evidence>
<dbReference type="CDD" id="cd04322">
    <property type="entry name" value="LysRS_N"/>
    <property type="match status" value="1"/>
</dbReference>
<evidence type="ECO:0000313" key="11">
    <source>
        <dbReference type="EMBL" id="NMW86419.1"/>
    </source>
</evidence>
<evidence type="ECO:0000256" key="7">
    <source>
        <dbReference type="HAMAP-Rule" id="MF_00252"/>
    </source>
</evidence>
<sequence length="521" mass="58612">MAEKENKTENVNPAPVASDEETYAAEAPEQIRIRAEKRAKMLAEGKNPYPVHVDITTTISEVREKYSDLQAGEETAEFVGLAGRVRLMRSSGKLAFATLQEGNGSTIQIMISEREVGPESMSAYKAEVDLGDHLFVHGRVISSKRGELSIFVDSWQLTCKALRPLPKSYINEAGEEVSLSEDMRVRRRDLDMIMRPAARDMVRNRSRVVQTLRRYLDEHDYIEVETPMLQTLHGGAAARPFVTHMNAYDTELYLRIAPELFLKRCLIGGIDKVFEINRNFRNEGADSSHSPEFTMLEVYCAYGDYHQIARLTQEMIQRCARDVFGTEVVTLSDGTEFDLSGEWKWIDLYGSLSEALGQEVTVRTPKDALVALADRLGIELEPYYPSGKIVEVLWEELVGDKLWEPTFVCDFPEDTSPLVKTHPDKPGQVQKWDLIIRGFEVATGYSELNDPVVQRARFEQQALDAANGDPEAMEVDEDFLISMEQGMPPAGGMGMGLDRLLMTLTGSGIRETITFPLVKRV</sequence>
<feature type="domain" description="Aminoacyl-transfer RNA synthetases class-II family profile" evidence="10">
    <location>
        <begin position="205"/>
        <end position="516"/>
    </location>
</feature>
<gene>
    <name evidence="7 12" type="primary">lysS</name>
    <name evidence="11" type="ORF">HHJ67_01410</name>
    <name evidence="12" type="ORF">NCTC11820_00182</name>
</gene>
<accession>A0A2X2YJX9</accession>
<keyword evidence="7 8" id="KW-0460">Magnesium</keyword>
<dbReference type="OMA" id="DFRNEGM"/>
<feature type="binding site" evidence="7">
    <location>
        <position position="433"/>
    </location>
    <ligand>
        <name>Mg(2+)</name>
        <dbReference type="ChEBI" id="CHEBI:18420"/>
        <label>1</label>
    </ligand>
</feature>
<organism evidence="12 13">
    <name type="scientific">Mobiluncus curtisii</name>
    <dbReference type="NCBI Taxonomy" id="2051"/>
    <lineage>
        <taxon>Bacteria</taxon>
        <taxon>Bacillati</taxon>
        <taxon>Actinomycetota</taxon>
        <taxon>Actinomycetes</taxon>
        <taxon>Actinomycetales</taxon>
        <taxon>Actinomycetaceae</taxon>
        <taxon>Mobiluncus</taxon>
    </lineage>
</organism>
<dbReference type="InterPro" id="IPR045864">
    <property type="entry name" value="aa-tRNA-synth_II/BPL/LPL"/>
</dbReference>
<dbReference type="SUPFAM" id="SSF55681">
    <property type="entry name" value="Class II aaRS and biotin synthetases"/>
    <property type="match status" value="1"/>
</dbReference>
<dbReference type="EC" id="6.1.1.6" evidence="7"/>
<comment type="catalytic activity">
    <reaction evidence="6 7 8">
        <text>tRNA(Lys) + L-lysine + ATP = L-lysyl-tRNA(Lys) + AMP + diphosphate</text>
        <dbReference type="Rhea" id="RHEA:20792"/>
        <dbReference type="Rhea" id="RHEA-COMP:9696"/>
        <dbReference type="Rhea" id="RHEA-COMP:9697"/>
        <dbReference type="ChEBI" id="CHEBI:30616"/>
        <dbReference type="ChEBI" id="CHEBI:32551"/>
        <dbReference type="ChEBI" id="CHEBI:33019"/>
        <dbReference type="ChEBI" id="CHEBI:78442"/>
        <dbReference type="ChEBI" id="CHEBI:78529"/>
        <dbReference type="ChEBI" id="CHEBI:456215"/>
        <dbReference type="EC" id="6.1.1.6"/>
    </reaction>
</comment>
<dbReference type="GO" id="GO:0000287">
    <property type="term" value="F:magnesium ion binding"/>
    <property type="evidence" value="ECO:0007669"/>
    <property type="project" value="UniProtKB-UniRule"/>
</dbReference>
<dbReference type="InterPro" id="IPR002313">
    <property type="entry name" value="Lys-tRNA-ligase_II"/>
</dbReference>
<keyword evidence="3 7" id="KW-0547">Nucleotide-binding</keyword>
<evidence type="ECO:0000256" key="9">
    <source>
        <dbReference type="SAM" id="MobiDB-lite"/>
    </source>
</evidence>